<organism evidence="6 7">
    <name type="scientific">Jiangella alba</name>
    <dbReference type="NCBI Taxonomy" id="561176"/>
    <lineage>
        <taxon>Bacteria</taxon>
        <taxon>Bacillati</taxon>
        <taxon>Actinomycetota</taxon>
        <taxon>Actinomycetes</taxon>
        <taxon>Jiangellales</taxon>
        <taxon>Jiangellaceae</taxon>
        <taxon>Jiangella</taxon>
    </lineage>
</organism>
<dbReference type="STRING" id="561176.SAMN04488561_2302"/>
<dbReference type="PANTHER" id="PTHR30136:SF24">
    <property type="entry name" value="HTH-TYPE TRANSCRIPTIONAL REPRESSOR ALLR"/>
    <property type="match status" value="1"/>
</dbReference>
<dbReference type="Gene3D" id="3.30.450.40">
    <property type="match status" value="1"/>
</dbReference>
<keyword evidence="3" id="KW-0804">Transcription</keyword>
<dbReference type="GO" id="GO:0045892">
    <property type="term" value="P:negative regulation of DNA-templated transcription"/>
    <property type="evidence" value="ECO:0007669"/>
    <property type="project" value="TreeGrafter"/>
</dbReference>
<dbReference type="Pfam" id="PF09339">
    <property type="entry name" value="HTH_IclR"/>
    <property type="match status" value="1"/>
</dbReference>
<keyword evidence="1" id="KW-0805">Transcription regulation</keyword>
<feature type="domain" description="HTH iclR-type" evidence="4">
    <location>
        <begin position="9"/>
        <end position="70"/>
    </location>
</feature>
<dbReference type="Proteomes" id="UP000181980">
    <property type="component" value="Unassembled WGS sequence"/>
</dbReference>
<dbReference type="InterPro" id="IPR036390">
    <property type="entry name" value="WH_DNA-bd_sf"/>
</dbReference>
<dbReference type="OrthoDB" id="8479143at2"/>
<keyword evidence="7" id="KW-1185">Reference proteome</keyword>
<dbReference type="EMBL" id="FNUC01000003">
    <property type="protein sequence ID" value="SEE69488.1"/>
    <property type="molecule type" value="Genomic_DNA"/>
</dbReference>
<dbReference type="InterPro" id="IPR050707">
    <property type="entry name" value="HTH_MetabolicPath_Reg"/>
</dbReference>
<name>A0A1H5KZW2_9ACTN</name>
<dbReference type="InterPro" id="IPR005471">
    <property type="entry name" value="Tscrpt_reg_IclR_N"/>
</dbReference>
<accession>A0A1H5KZW2</accession>
<evidence type="ECO:0000259" key="4">
    <source>
        <dbReference type="PROSITE" id="PS51077"/>
    </source>
</evidence>
<protein>
    <submittedName>
        <fullName evidence="6">Transcriptional regulator, IclR family</fullName>
    </submittedName>
</protein>
<evidence type="ECO:0000256" key="1">
    <source>
        <dbReference type="ARBA" id="ARBA00023015"/>
    </source>
</evidence>
<dbReference type="GO" id="GO:0003700">
    <property type="term" value="F:DNA-binding transcription factor activity"/>
    <property type="evidence" value="ECO:0007669"/>
    <property type="project" value="TreeGrafter"/>
</dbReference>
<feature type="domain" description="IclR-ED" evidence="5">
    <location>
        <begin position="68"/>
        <end position="247"/>
    </location>
</feature>
<proteinExistence type="predicted"/>
<dbReference type="PROSITE" id="PS51077">
    <property type="entry name" value="HTH_ICLR"/>
    <property type="match status" value="1"/>
</dbReference>
<dbReference type="PROSITE" id="PS51078">
    <property type="entry name" value="ICLR_ED"/>
    <property type="match status" value="1"/>
</dbReference>
<evidence type="ECO:0000313" key="7">
    <source>
        <dbReference type="Proteomes" id="UP000181980"/>
    </source>
</evidence>
<dbReference type="SUPFAM" id="SSF55781">
    <property type="entry name" value="GAF domain-like"/>
    <property type="match status" value="1"/>
</dbReference>
<sequence>MSNDSSYPIRAVERVCDILDLVQQRPDGLTLVDVTRATNLPKSSAFRYLTALEARGYVERGEDGRFLVGLALNSERLDVLTQRVRPYLEKLRDEFGETVSLGMFDRGGVYYLAIVESQRATRTVQQPNVRYPIHASAFGKVFTAWRPDADVRELLAREGMPRYTEHTITDPEDYLRELARIRERGYAINDREGEPDSRCVAVPVHGLRLPISMSLSAPLSRLSMDDVPLVAEALTEAAREFSALSTRPRDQSVPDESATP</sequence>
<evidence type="ECO:0000256" key="3">
    <source>
        <dbReference type="ARBA" id="ARBA00023163"/>
    </source>
</evidence>
<evidence type="ECO:0000256" key="2">
    <source>
        <dbReference type="ARBA" id="ARBA00023125"/>
    </source>
</evidence>
<keyword evidence="2" id="KW-0238">DNA-binding</keyword>
<dbReference type="AlphaFoldDB" id="A0A1H5KZW2"/>
<dbReference type="Gene3D" id="1.10.10.10">
    <property type="entry name" value="Winged helix-like DNA-binding domain superfamily/Winged helix DNA-binding domain"/>
    <property type="match status" value="1"/>
</dbReference>
<dbReference type="SMART" id="SM00346">
    <property type="entry name" value="HTH_ICLR"/>
    <property type="match status" value="1"/>
</dbReference>
<reference evidence="7" key="1">
    <citation type="submission" date="2016-10" db="EMBL/GenBank/DDBJ databases">
        <authorList>
            <person name="Varghese N."/>
            <person name="Submissions S."/>
        </authorList>
    </citation>
    <scope>NUCLEOTIDE SEQUENCE [LARGE SCALE GENOMIC DNA]</scope>
    <source>
        <strain evidence="7">DSM 45237</strain>
    </source>
</reference>
<dbReference type="InterPro" id="IPR036388">
    <property type="entry name" value="WH-like_DNA-bd_sf"/>
</dbReference>
<dbReference type="RefSeq" id="WP_069112744.1">
    <property type="nucleotide sequence ID" value="NZ_FNUC01000003.1"/>
</dbReference>
<dbReference type="Pfam" id="PF01614">
    <property type="entry name" value="IclR_C"/>
    <property type="match status" value="1"/>
</dbReference>
<dbReference type="InterPro" id="IPR014757">
    <property type="entry name" value="Tscrpt_reg_IclR_C"/>
</dbReference>
<dbReference type="InterPro" id="IPR029016">
    <property type="entry name" value="GAF-like_dom_sf"/>
</dbReference>
<dbReference type="GO" id="GO:0003677">
    <property type="term" value="F:DNA binding"/>
    <property type="evidence" value="ECO:0007669"/>
    <property type="project" value="UniProtKB-KW"/>
</dbReference>
<evidence type="ECO:0000313" key="6">
    <source>
        <dbReference type="EMBL" id="SEE69488.1"/>
    </source>
</evidence>
<dbReference type="PANTHER" id="PTHR30136">
    <property type="entry name" value="HELIX-TURN-HELIX TRANSCRIPTIONAL REGULATOR, ICLR FAMILY"/>
    <property type="match status" value="1"/>
</dbReference>
<evidence type="ECO:0000259" key="5">
    <source>
        <dbReference type="PROSITE" id="PS51078"/>
    </source>
</evidence>
<gene>
    <name evidence="6" type="ORF">SAMN04488561_2302</name>
</gene>
<dbReference type="SUPFAM" id="SSF46785">
    <property type="entry name" value="Winged helix' DNA-binding domain"/>
    <property type="match status" value="1"/>
</dbReference>